<evidence type="ECO:0000313" key="1">
    <source>
        <dbReference type="EMBL" id="MPV85209.1"/>
    </source>
</evidence>
<organism evidence="1 2">
    <name type="scientific">Ostreibacterium oceani</name>
    <dbReference type="NCBI Taxonomy" id="2654998"/>
    <lineage>
        <taxon>Bacteria</taxon>
        <taxon>Pseudomonadati</taxon>
        <taxon>Pseudomonadota</taxon>
        <taxon>Gammaproteobacteria</taxon>
        <taxon>Cardiobacteriales</taxon>
        <taxon>Ostreibacteriaceae</taxon>
        <taxon>Ostreibacterium</taxon>
    </lineage>
</organism>
<reference evidence="1 2" key="1">
    <citation type="submission" date="2019-10" db="EMBL/GenBank/DDBJ databases">
        <title>Cardiobacteriales fam. a chemoheterotrophic member of the order Cardiobacteriales, and proposal of Cardiobacteriales fam. nov.</title>
        <authorList>
            <person name="Wang C."/>
        </authorList>
    </citation>
    <scope>NUCLEOTIDE SEQUENCE [LARGE SCALE GENOMIC DNA]</scope>
    <source>
        <strain evidence="1 2">ML27</strain>
    </source>
</reference>
<name>A0A6N7EUU8_9GAMM</name>
<proteinExistence type="predicted"/>
<sequence>MPNNPVFCRLGFAKTIAKTVAKMAAKTMAKVIAKTMEKTATTRGNMSLVLYTNKPYTNKLYPKTLCKASHG</sequence>
<protein>
    <submittedName>
        <fullName evidence="1">Uncharacterized protein</fullName>
    </submittedName>
</protein>
<dbReference type="RefSeq" id="WP_152808236.1">
    <property type="nucleotide sequence ID" value="NZ_WHNW01000001.1"/>
</dbReference>
<evidence type="ECO:0000313" key="2">
    <source>
        <dbReference type="Proteomes" id="UP000471298"/>
    </source>
</evidence>
<dbReference type="InParanoid" id="A0A6N7EUU8"/>
<accession>A0A6N7EUU8</accession>
<dbReference type="Proteomes" id="UP000471298">
    <property type="component" value="Unassembled WGS sequence"/>
</dbReference>
<dbReference type="EMBL" id="WHNW01000001">
    <property type="protein sequence ID" value="MPV85209.1"/>
    <property type="molecule type" value="Genomic_DNA"/>
</dbReference>
<keyword evidence="2" id="KW-1185">Reference proteome</keyword>
<dbReference type="AlphaFoldDB" id="A0A6N7EUU8"/>
<gene>
    <name evidence="1" type="ORF">GCU85_00485</name>
</gene>
<comment type="caution">
    <text evidence="1">The sequence shown here is derived from an EMBL/GenBank/DDBJ whole genome shotgun (WGS) entry which is preliminary data.</text>
</comment>